<dbReference type="NCBIfam" id="TIGR03891">
    <property type="entry name" value="thiopep_ocin"/>
    <property type="match status" value="1"/>
</dbReference>
<gene>
    <name evidence="3" type="primary">subB</name>
</gene>
<dbReference type="Pfam" id="PF14028">
    <property type="entry name" value="Lant_dehydr_C"/>
    <property type="match status" value="1"/>
</dbReference>
<organism evidence="3">
    <name type="scientific">Bacillus subtilis</name>
    <dbReference type="NCBI Taxonomy" id="1423"/>
    <lineage>
        <taxon>Bacteria</taxon>
        <taxon>Bacillati</taxon>
        <taxon>Bacillota</taxon>
        <taxon>Bacilli</taxon>
        <taxon>Bacillales</taxon>
        <taxon>Bacillaceae</taxon>
        <taxon>Bacillus</taxon>
    </lineage>
</organism>
<dbReference type="PATRIC" id="fig|1423.287.peg.3971"/>
<dbReference type="EMBL" id="JX912247">
    <property type="protein sequence ID" value="AGL93173.1"/>
    <property type="molecule type" value="Genomic_DNA"/>
</dbReference>
<dbReference type="InterPro" id="IPR023809">
    <property type="entry name" value="Thiopep_bacteriocin_synth_dom"/>
</dbReference>
<evidence type="ECO:0000313" key="3">
    <source>
        <dbReference type="EMBL" id="AGL93173.1"/>
    </source>
</evidence>
<dbReference type="RefSeq" id="WP_015715150.1">
    <property type="nucleotide sequence ID" value="NZ_BDCV01000005.1"/>
</dbReference>
<dbReference type="AlphaFoldDB" id="R9R8I9"/>
<reference evidence="3" key="1">
    <citation type="journal article" date="2012" name="J. Appl. Microbiol.">
        <title>Diversity and bioactive potential of endospore-forming bacteria cultured from the marine sponge Haliclona simulans.</title>
        <authorList>
            <person name="Phelan R.W."/>
            <person name="O'Halloran J.A."/>
            <person name="Kennedy J."/>
            <person name="Morrissey J.P."/>
            <person name="Dobson A.D."/>
            <person name="O'Gara F."/>
            <person name="Barbosa T.M."/>
        </authorList>
    </citation>
    <scope>NUCLEOTIDE SEQUENCE</scope>
    <source>
        <strain evidence="3">MMA7</strain>
    </source>
</reference>
<proteinExistence type="predicted"/>
<protein>
    <submittedName>
        <fullName evidence="3">Lanthionine synthetase B-like protein</fullName>
    </submittedName>
</protein>
<dbReference type="Pfam" id="PF04738">
    <property type="entry name" value="Lant_dehydr_N"/>
    <property type="match status" value="1"/>
</dbReference>
<reference evidence="3" key="2">
    <citation type="journal article" date="2013" name="Mar. Drugs">
        <title>Subtilomycin: A New Lantibiotic from Bacillus subtilis Strain MMA7 Isolated from the Marine Sponge Haliclona simulans.</title>
        <authorList>
            <person name="Phelan R.W."/>
            <person name="Barret M."/>
            <person name="Cotter P.D."/>
            <person name="O'Connor P.M."/>
            <person name="Chen R."/>
            <person name="Morrissey J.P."/>
            <person name="Dobson A.D."/>
            <person name="O'Gara F."/>
            <person name="Barbosa T.M."/>
        </authorList>
    </citation>
    <scope>NUCLEOTIDE SEQUENCE</scope>
    <source>
        <strain evidence="3">MMA7</strain>
    </source>
</reference>
<name>R9R8I9_BACIU</name>
<sequence>MNTKYLSSDLFMYRKPILDLSFYKECLAFDNEFNEEEYIAKISNLLNTNPTIAEAIYFASEPLYNSFLNIEKLKKKKRKSVIDSMLKFLIRMSTRPTPFGLFSGIGVETFSGQDEYLTKDSEVIKNTRLDMCWIYFLIRKLESNLSILEQLTVENNSLVYNHGDRIKLSYQSLLHSDDNDQSLEMLTLRKTAVMDYVYSQAEFGINYSTLRDSINKTYSVTDDISNDFLNSLLKNEVIITNLRTSLVNSDPFENILNIISKMHNVEEELNYLVRLKKSIEEYKKSSGELGISILKKIKKEMRVIGYEGDDFLRTDLYYVRNKKRYINNNQKDSIEKLAEILSLLGSVNSFQPLEAYRDEFIDKYGIFQEVPLLELIDEELGIGLPPEYHENRHKPSQPEPSNEFHRIKNIISSWQAEVSLSKNHEIKLDDEKIKHLFNSEELNNIAVSQELELYFNILLDEHKENKLYLNPNCGSNSLFQTYGRFKYFLGESDKEYIKQFSHIEKDVIFAEVTYYPTHGKTANIINAETCFDYEIAFSCNSSKDNKHSIALSDLYVGSTYNFIYLKSKKLDKIIIPKLSHMFNYSMGPKVYRFLVDIGVQYQKQWSNIDSFFYDAPIKPRVIYNNIVLSPKKWNLNKSIIPFECDSGEKFHYYIKDWKKRYKVPDFIYLIEFDNKLLLNLENISHIKIIYNEFKKLSNNQSLHFLEAEKELFNNHNNEIEEYVFTLKSKLHQLELDSYMTNIQSEMPFKYIGDNERLKFLGTEWIYVKLYGLGTRENEFIADELGSFIKKHLDKGTIKSSFFIRYSDPKQHLRVRFKVEKNNIFDTVLPIIIKWLEEMRTKGFVNYYCFDPYNPEIERYGGEQSYKIAEDLFFCDSLIVSEWIQINRSGNVNIDEVTFGVFNILQLLKLFNLNIEEQMTWLEINTKPQKYANKFRGKKSTLIELADLIYTNKKLDKYNKISSIIEIREKTAITYSKSIENNPDFLIKNIIMSVIHMHCNRLYGINRDKENLVIGLAYHTIKNYNNALKYNNVLIPN</sequence>
<feature type="domain" description="Lantibiotic dehydratase N-terminal" evidence="1">
    <location>
        <begin position="49"/>
        <end position="688"/>
    </location>
</feature>
<evidence type="ECO:0000259" key="1">
    <source>
        <dbReference type="Pfam" id="PF04738"/>
    </source>
</evidence>
<accession>R9R8I9</accession>
<evidence type="ECO:0000259" key="2">
    <source>
        <dbReference type="Pfam" id="PF14028"/>
    </source>
</evidence>
<feature type="domain" description="Thiopeptide-type bacteriocin biosynthesis" evidence="2">
    <location>
        <begin position="764"/>
        <end position="1019"/>
    </location>
</feature>
<dbReference type="InterPro" id="IPR006827">
    <property type="entry name" value="Lant_deHydtase_N"/>
</dbReference>